<evidence type="ECO:0000256" key="2">
    <source>
        <dbReference type="ARBA" id="ARBA00022741"/>
    </source>
</evidence>
<evidence type="ECO:0000313" key="6">
    <source>
        <dbReference type="Proteomes" id="UP000182089"/>
    </source>
</evidence>
<evidence type="ECO:0000259" key="4">
    <source>
        <dbReference type="PROSITE" id="PS50893"/>
    </source>
</evidence>
<dbReference type="PANTHER" id="PTHR42939:SF1">
    <property type="entry name" value="ABC TRANSPORTER ATP-BINDING PROTEIN ALBC-RELATED"/>
    <property type="match status" value="1"/>
</dbReference>
<dbReference type="Proteomes" id="UP000182089">
    <property type="component" value="Unassembled WGS sequence"/>
</dbReference>
<organism evidence="5 6">
    <name type="scientific">Ligilactobacillus ruminis</name>
    <dbReference type="NCBI Taxonomy" id="1623"/>
    <lineage>
        <taxon>Bacteria</taxon>
        <taxon>Bacillati</taxon>
        <taxon>Bacillota</taxon>
        <taxon>Bacilli</taxon>
        <taxon>Lactobacillales</taxon>
        <taxon>Lactobacillaceae</taxon>
        <taxon>Ligilactobacillus</taxon>
    </lineage>
</organism>
<accession>A0ABY1AD40</accession>
<evidence type="ECO:0000313" key="5">
    <source>
        <dbReference type="EMBL" id="SEM89701.1"/>
    </source>
</evidence>
<proteinExistence type="predicted"/>
<reference evidence="5 6" key="1">
    <citation type="submission" date="2016-10" db="EMBL/GenBank/DDBJ databases">
        <authorList>
            <person name="Varghese N."/>
            <person name="Submissions S."/>
        </authorList>
    </citation>
    <scope>NUCLEOTIDE SEQUENCE [LARGE SCALE GENOMIC DNA]</scope>
    <source>
        <strain evidence="5 6">WC1T17</strain>
    </source>
</reference>
<evidence type="ECO:0000256" key="1">
    <source>
        <dbReference type="ARBA" id="ARBA00022448"/>
    </source>
</evidence>
<feature type="domain" description="ABC transporter" evidence="4">
    <location>
        <begin position="2"/>
        <end position="175"/>
    </location>
</feature>
<dbReference type="Pfam" id="PF00005">
    <property type="entry name" value="ABC_tran"/>
    <property type="match status" value="1"/>
</dbReference>
<dbReference type="InterPro" id="IPR003439">
    <property type="entry name" value="ABC_transporter-like_ATP-bd"/>
</dbReference>
<dbReference type="InterPro" id="IPR027417">
    <property type="entry name" value="P-loop_NTPase"/>
</dbReference>
<dbReference type="Gene3D" id="3.40.50.300">
    <property type="entry name" value="P-loop containing nucleotide triphosphate hydrolases"/>
    <property type="match status" value="1"/>
</dbReference>
<gene>
    <name evidence="5" type="ORF">SAMN05216431_11258</name>
</gene>
<name>A0ABY1AD40_9LACO</name>
<sequence length="175" mass="19761">MIKCNELYKSFNSKKVIKNVSFKVDDGKITALIGKNGAGKSTLIGLIIGYYHLDAGSIERGSISVMPDADNLYLHWTGYEFLKFMAKIKQADFKQALALAKELKIEKDLAKKIAGYSFGMKKKISFIQCAIGTYDNYIFDEPTSGVDVPSTLIMLQIIERLKKKRCRRIIDVTQY</sequence>
<dbReference type="SUPFAM" id="SSF52540">
    <property type="entry name" value="P-loop containing nucleoside triphosphate hydrolases"/>
    <property type="match status" value="1"/>
</dbReference>
<dbReference type="PROSITE" id="PS50893">
    <property type="entry name" value="ABC_TRANSPORTER_2"/>
    <property type="match status" value="1"/>
</dbReference>
<dbReference type="GO" id="GO:0005524">
    <property type="term" value="F:ATP binding"/>
    <property type="evidence" value="ECO:0007669"/>
    <property type="project" value="UniProtKB-KW"/>
</dbReference>
<dbReference type="PANTHER" id="PTHR42939">
    <property type="entry name" value="ABC TRANSPORTER ATP-BINDING PROTEIN ALBC-RELATED"/>
    <property type="match status" value="1"/>
</dbReference>
<dbReference type="InterPro" id="IPR017871">
    <property type="entry name" value="ABC_transporter-like_CS"/>
</dbReference>
<keyword evidence="3 5" id="KW-0067">ATP-binding</keyword>
<comment type="caution">
    <text evidence="5">The sequence shown here is derived from an EMBL/GenBank/DDBJ whole genome shotgun (WGS) entry which is preliminary data.</text>
</comment>
<keyword evidence="2" id="KW-0547">Nucleotide-binding</keyword>
<dbReference type="PROSITE" id="PS00211">
    <property type="entry name" value="ABC_TRANSPORTER_1"/>
    <property type="match status" value="1"/>
</dbReference>
<dbReference type="EMBL" id="FOCC01000012">
    <property type="protein sequence ID" value="SEM89701.1"/>
    <property type="molecule type" value="Genomic_DNA"/>
</dbReference>
<dbReference type="InterPro" id="IPR051782">
    <property type="entry name" value="ABC_Transporter_VariousFunc"/>
</dbReference>
<keyword evidence="1" id="KW-0813">Transport</keyword>
<evidence type="ECO:0000256" key="3">
    <source>
        <dbReference type="ARBA" id="ARBA00022840"/>
    </source>
</evidence>
<protein>
    <submittedName>
        <fullName evidence="5">ABC-2 type transport system ATP-binding protein</fullName>
    </submittedName>
</protein>